<evidence type="ECO:0000313" key="3">
    <source>
        <dbReference type="EMBL" id="KAL0638398.1"/>
    </source>
</evidence>
<dbReference type="Gene3D" id="3.90.1150.80">
    <property type="match status" value="1"/>
</dbReference>
<dbReference type="EMBL" id="JBBBZM010000022">
    <property type="protein sequence ID" value="KAL0638398.1"/>
    <property type="molecule type" value="Genomic_DNA"/>
</dbReference>
<feature type="domain" description="Monopolin complex subunit Csm1/Pcs1 C-terminal" evidence="2">
    <location>
        <begin position="460"/>
        <end position="561"/>
    </location>
</feature>
<feature type="region of interest" description="Disordered" evidence="1">
    <location>
        <begin position="417"/>
        <end position="447"/>
    </location>
</feature>
<organism evidence="3 4">
    <name type="scientific">Discina gigas</name>
    <dbReference type="NCBI Taxonomy" id="1032678"/>
    <lineage>
        <taxon>Eukaryota</taxon>
        <taxon>Fungi</taxon>
        <taxon>Dikarya</taxon>
        <taxon>Ascomycota</taxon>
        <taxon>Pezizomycotina</taxon>
        <taxon>Pezizomycetes</taxon>
        <taxon>Pezizales</taxon>
        <taxon>Discinaceae</taxon>
        <taxon>Discina</taxon>
    </lineage>
</organism>
<feature type="compositionally biased region" description="Acidic residues" evidence="1">
    <location>
        <begin position="586"/>
        <end position="600"/>
    </location>
</feature>
<dbReference type="PANTHER" id="PTHR28006:SF1">
    <property type="entry name" value="MONOPOLIN COMPLEX SUBUNIT CSM1"/>
    <property type="match status" value="1"/>
</dbReference>
<name>A0ABR3GR35_9PEZI</name>
<dbReference type="PANTHER" id="PTHR28006">
    <property type="entry name" value="MONOPOLIN COMPLEX SUBUNIT CSM1"/>
    <property type="match status" value="1"/>
</dbReference>
<gene>
    <name evidence="3" type="ORF">Q9L58_002541</name>
</gene>
<protein>
    <recommendedName>
        <fullName evidence="2">Monopolin complex subunit Csm1/Pcs1 C-terminal domain-containing protein</fullName>
    </recommendedName>
</protein>
<comment type="caution">
    <text evidence="3">The sequence shown here is derived from an EMBL/GenBank/DDBJ whole genome shotgun (WGS) entry which is preliminary data.</text>
</comment>
<feature type="region of interest" description="Disordered" evidence="1">
    <location>
        <begin position="580"/>
        <end position="600"/>
    </location>
</feature>
<proteinExistence type="predicted"/>
<accession>A0ABR3GR35</accession>
<feature type="compositionally biased region" description="Low complexity" evidence="1">
    <location>
        <begin position="417"/>
        <end position="429"/>
    </location>
</feature>
<keyword evidence="4" id="KW-1185">Reference proteome</keyword>
<reference evidence="3 4" key="1">
    <citation type="submission" date="2024-02" db="EMBL/GenBank/DDBJ databases">
        <title>Discinaceae phylogenomics.</title>
        <authorList>
            <person name="Dirks A.C."/>
            <person name="James T.Y."/>
        </authorList>
    </citation>
    <scope>NUCLEOTIDE SEQUENCE [LARGE SCALE GENOMIC DNA]</scope>
    <source>
        <strain evidence="3 4">ACD0624</strain>
    </source>
</reference>
<feature type="compositionally biased region" description="Basic and acidic residues" evidence="1">
    <location>
        <begin position="182"/>
        <end position="197"/>
    </location>
</feature>
<dbReference type="InterPro" id="IPR040349">
    <property type="entry name" value="Csm1/Pcs1"/>
</dbReference>
<evidence type="ECO:0000259" key="2">
    <source>
        <dbReference type="Pfam" id="PF12539"/>
    </source>
</evidence>
<evidence type="ECO:0000313" key="4">
    <source>
        <dbReference type="Proteomes" id="UP001447188"/>
    </source>
</evidence>
<dbReference type="Proteomes" id="UP001447188">
    <property type="component" value="Unassembled WGS sequence"/>
</dbReference>
<feature type="region of interest" description="Disordered" evidence="1">
    <location>
        <begin position="246"/>
        <end position="299"/>
    </location>
</feature>
<evidence type="ECO:0000256" key="1">
    <source>
        <dbReference type="SAM" id="MobiDB-lite"/>
    </source>
</evidence>
<dbReference type="Pfam" id="PF12539">
    <property type="entry name" value="Csm1"/>
    <property type="match status" value="1"/>
</dbReference>
<feature type="region of interest" description="Disordered" evidence="1">
    <location>
        <begin position="1"/>
        <end position="197"/>
    </location>
</feature>
<feature type="compositionally biased region" description="Acidic residues" evidence="1">
    <location>
        <begin position="142"/>
        <end position="156"/>
    </location>
</feature>
<dbReference type="InterPro" id="IPR020981">
    <property type="entry name" value="Csm1/Pcs1_C"/>
</dbReference>
<dbReference type="InterPro" id="IPR038608">
    <property type="entry name" value="Csm1/Pcs1_C_sf"/>
</dbReference>
<feature type="region of interest" description="Disordered" evidence="1">
    <location>
        <begin position="204"/>
        <end position="223"/>
    </location>
</feature>
<feature type="compositionally biased region" description="Acidic residues" evidence="1">
    <location>
        <begin position="87"/>
        <end position="103"/>
    </location>
</feature>
<sequence>MPPRKKAVARTQIELCTDDEAGSGGDCPLDPRGPDNQQVFAIRANVNPDRQEASTKRTGRSKATTSAAAEKRALSVARPRKKTVNLTDDDMDPIEDDEMEDTVVVEPETGLRRKGGRRTTAKSEPAKKDSSRRRAGKAVETGPDEDEQMESDVPDPEEPKITGRGRKKATGKEYVPVTSASENKKRMIKKGRDTPGKEIEIAETQFEVMELDPSEHSVTEDEELEIAPTPTQVHQAGMRGVVIDKASASTGRGRGRPKKMDKSVAEEIYTEDDDDLAKPTKVLGGKGKKNSANGSGEKGEVYNDLEKAYQALRIRYNSLREAKESEAELALKAFQKNMKEKDEERSRVIETLQSDLKAQQEAREDLSAEAKVLRKKLTFKETEFSKLQTKVQELSKNLQDQQNENKVMSTKLAQAQAQAQAQGQRNNAQVSGSAVKPGYRGPLGNPKTNTGVDDTWLARVKEDLYADLSGLIIVNAKKEKNINVFKCVQTGSNGLAVQFELSVPNRQVKAKKTPATQDPADDEVVDEDEIIFTPLFEKTRDRIVVKLLPVYLRDEISFQRDHMTKFYQKLNSLFMTASVVRQPGGESDDEEGEEEDDEEE</sequence>
<dbReference type="CDD" id="cd23787">
    <property type="entry name" value="RWD_CSM1"/>
    <property type="match status" value="1"/>
</dbReference>